<dbReference type="AlphaFoldDB" id="A0A7S0G4N1"/>
<feature type="coiled-coil region" evidence="1">
    <location>
        <begin position="21"/>
        <end position="48"/>
    </location>
</feature>
<name>A0A7S0G4N1_9RHOD</name>
<dbReference type="Pfam" id="PF05988">
    <property type="entry name" value="DUF899"/>
    <property type="match status" value="1"/>
</dbReference>
<dbReference type="InterPro" id="IPR036249">
    <property type="entry name" value="Thioredoxin-like_sf"/>
</dbReference>
<evidence type="ECO:0000313" key="2">
    <source>
        <dbReference type="EMBL" id="CAD8399227.1"/>
    </source>
</evidence>
<evidence type="ECO:0008006" key="3">
    <source>
        <dbReference type="Google" id="ProtNLM"/>
    </source>
</evidence>
<accession>A0A7S0G4N1</accession>
<gene>
    <name evidence="2" type="ORF">RMAR0315_LOCUS9219</name>
</gene>
<reference evidence="2" key="1">
    <citation type="submission" date="2021-01" db="EMBL/GenBank/DDBJ databases">
        <authorList>
            <person name="Corre E."/>
            <person name="Pelletier E."/>
            <person name="Niang G."/>
            <person name="Scheremetjew M."/>
            <person name="Finn R."/>
            <person name="Kale V."/>
            <person name="Holt S."/>
            <person name="Cochrane G."/>
            <person name="Meng A."/>
            <person name="Brown T."/>
            <person name="Cohen L."/>
        </authorList>
    </citation>
    <scope>NUCLEOTIDE SEQUENCE</scope>
    <source>
        <strain evidence="2">UTEX LB 2760</strain>
    </source>
</reference>
<dbReference type="Gene3D" id="3.40.30.10">
    <property type="entry name" value="Glutaredoxin"/>
    <property type="match status" value="1"/>
</dbReference>
<keyword evidence="1" id="KW-0175">Coiled coil</keyword>
<sequence length="244" mass="28499">MDGIEATTSTKEEWLESRTKLLAKEIELTRLKDEVAQMRRELPLVEVEDYVFEAKDGPKKLSELFGANSQLIVQHFMFGPEWEEGCPSCSFWADGFDPMIIHVNHRDASFVACSRAPVEKLETFKERMGWKFEWVSALNNSFNYDFNVYFPKGRETDYPPIYNYKPMTGKYEELPGISTFYLDKDTGKVYHQYSSYARGLDILNSGYQLLDLLPKGRDEKDLHFGMEWVRRHDQYDVLKPVVSN</sequence>
<dbReference type="SUPFAM" id="SSF52833">
    <property type="entry name" value="Thioredoxin-like"/>
    <property type="match status" value="1"/>
</dbReference>
<evidence type="ECO:0000256" key="1">
    <source>
        <dbReference type="SAM" id="Coils"/>
    </source>
</evidence>
<dbReference type="EMBL" id="HBEK01016842">
    <property type="protein sequence ID" value="CAD8399227.1"/>
    <property type="molecule type" value="Transcribed_RNA"/>
</dbReference>
<dbReference type="InterPro" id="IPR010296">
    <property type="entry name" value="DUF899_thioredox"/>
</dbReference>
<protein>
    <recommendedName>
        <fullName evidence="3">Thioredoxin domain-containing protein</fullName>
    </recommendedName>
</protein>
<organism evidence="2">
    <name type="scientific">Rhodosorus marinus</name>
    <dbReference type="NCBI Taxonomy" id="101924"/>
    <lineage>
        <taxon>Eukaryota</taxon>
        <taxon>Rhodophyta</taxon>
        <taxon>Stylonematophyceae</taxon>
        <taxon>Stylonematales</taxon>
        <taxon>Stylonemataceae</taxon>
        <taxon>Rhodosorus</taxon>
    </lineage>
</organism>
<proteinExistence type="predicted"/>